<dbReference type="GO" id="GO:0003774">
    <property type="term" value="F:cytoskeletal motor activity"/>
    <property type="evidence" value="ECO:0007669"/>
    <property type="project" value="InterPro"/>
</dbReference>
<gene>
    <name evidence="15" type="ORF">PYK22_01646</name>
</gene>
<dbReference type="PANTHER" id="PTHR30534">
    <property type="entry name" value="FLAGELLAR MOTOR SWITCH PROTEIN FLIG"/>
    <property type="match status" value="1"/>
</dbReference>
<dbReference type="Gene3D" id="1.10.220.30">
    <property type="match status" value="3"/>
</dbReference>
<comment type="subcellular location">
    <subcellularLocation>
        <location evidence="1">Bacterial flagellum basal body</location>
    </subcellularLocation>
    <subcellularLocation>
        <location evidence="2">Cell membrane</location>
        <topology evidence="2">Peripheral membrane protein</topology>
        <orientation evidence="2">Cytoplasmic side</orientation>
    </subcellularLocation>
</comment>
<evidence type="ECO:0000256" key="3">
    <source>
        <dbReference type="ARBA" id="ARBA00010299"/>
    </source>
</evidence>
<dbReference type="Pfam" id="PF14841">
    <property type="entry name" value="FliG_M"/>
    <property type="match status" value="1"/>
</dbReference>
<dbReference type="EMBL" id="CBXV010000005">
    <property type="protein sequence ID" value="CDM65641.1"/>
    <property type="molecule type" value="Genomic_DNA"/>
</dbReference>
<dbReference type="InterPro" id="IPR011002">
    <property type="entry name" value="FliG_a-hlx"/>
</dbReference>
<evidence type="ECO:0000313" key="15">
    <source>
        <dbReference type="EMBL" id="CDM65641.1"/>
    </source>
</evidence>
<dbReference type="Pfam" id="PF14842">
    <property type="entry name" value="FliG_N"/>
    <property type="match status" value="1"/>
</dbReference>
<keyword evidence="15" id="KW-0282">Flagellum</keyword>
<dbReference type="NCBIfam" id="TIGR00207">
    <property type="entry name" value="fliG"/>
    <property type="match status" value="1"/>
</dbReference>
<evidence type="ECO:0000256" key="5">
    <source>
        <dbReference type="ARBA" id="ARBA00022475"/>
    </source>
</evidence>
<dbReference type="InterPro" id="IPR032779">
    <property type="entry name" value="FliG_M"/>
</dbReference>
<keyword evidence="16" id="KW-1185">Reference proteome</keyword>
<accession>A0A0B6WX62</accession>
<evidence type="ECO:0000256" key="4">
    <source>
        <dbReference type="ARBA" id="ARBA00021870"/>
    </source>
</evidence>
<evidence type="ECO:0000256" key="6">
    <source>
        <dbReference type="ARBA" id="ARBA00022500"/>
    </source>
</evidence>
<protein>
    <recommendedName>
        <fullName evidence="4">Flagellar motor switch protein FliG</fullName>
    </recommendedName>
</protein>
<evidence type="ECO:0000256" key="9">
    <source>
        <dbReference type="ARBA" id="ARBA00023143"/>
    </source>
</evidence>
<dbReference type="STRING" id="454194.PYK22_01646"/>
<evidence type="ECO:0000256" key="7">
    <source>
        <dbReference type="ARBA" id="ARBA00022779"/>
    </source>
</evidence>
<keyword evidence="15" id="KW-0969">Cilium</keyword>
<dbReference type="PRINTS" id="PR00954">
    <property type="entry name" value="FLGMOTORFLIG"/>
</dbReference>
<dbReference type="Proteomes" id="UP000031518">
    <property type="component" value="Unassembled WGS sequence"/>
</dbReference>
<dbReference type="SUPFAM" id="SSF48029">
    <property type="entry name" value="FliG"/>
    <property type="match status" value="2"/>
</dbReference>
<reference evidence="15 16" key="1">
    <citation type="submission" date="2013-12" db="EMBL/GenBank/DDBJ databases">
        <authorList>
            <person name="Stott M."/>
        </authorList>
    </citation>
    <scope>NUCLEOTIDE SEQUENCE [LARGE SCALE GENOMIC DNA]</scope>
    <source>
        <strain evidence="15 16">K22</strain>
    </source>
</reference>
<organism evidence="15 16">
    <name type="scientific">Pyrinomonas methylaliphatogenes</name>
    <dbReference type="NCBI Taxonomy" id="454194"/>
    <lineage>
        <taxon>Bacteria</taxon>
        <taxon>Pseudomonadati</taxon>
        <taxon>Acidobacteriota</taxon>
        <taxon>Blastocatellia</taxon>
        <taxon>Blastocatellales</taxon>
        <taxon>Pyrinomonadaceae</taxon>
        <taxon>Pyrinomonas</taxon>
    </lineage>
</organism>
<dbReference type="InterPro" id="IPR028263">
    <property type="entry name" value="FliG_N"/>
</dbReference>
<evidence type="ECO:0000313" key="16">
    <source>
        <dbReference type="Proteomes" id="UP000031518"/>
    </source>
</evidence>
<dbReference type="GO" id="GO:0071973">
    <property type="term" value="P:bacterial-type flagellum-dependent cell motility"/>
    <property type="evidence" value="ECO:0007669"/>
    <property type="project" value="InterPro"/>
</dbReference>
<dbReference type="GO" id="GO:0009425">
    <property type="term" value="C:bacterial-type flagellum basal body"/>
    <property type="evidence" value="ECO:0007669"/>
    <property type="project" value="UniProtKB-SubCell"/>
</dbReference>
<dbReference type="PIRSF" id="PIRSF003161">
    <property type="entry name" value="FliG"/>
    <property type="match status" value="1"/>
</dbReference>
<keyword evidence="5" id="KW-1003">Cell membrane</keyword>
<evidence type="ECO:0000256" key="8">
    <source>
        <dbReference type="ARBA" id="ARBA00023136"/>
    </source>
</evidence>
<name>A0A0B6WX62_9BACT</name>
<feature type="region of interest" description="Disordered" evidence="11">
    <location>
        <begin position="1"/>
        <end position="21"/>
    </location>
</feature>
<keyword evidence="9" id="KW-0975">Bacterial flagellum</keyword>
<evidence type="ECO:0000259" key="13">
    <source>
        <dbReference type="Pfam" id="PF14841"/>
    </source>
</evidence>
<keyword evidence="7" id="KW-0283">Flagellar rotation</keyword>
<feature type="compositionally biased region" description="Polar residues" evidence="11">
    <location>
        <begin position="1"/>
        <end position="10"/>
    </location>
</feature>
<keyword evidence="10" id="KW-0175">Coiled coil</keyword>
<evidence type="ECO:0000259" key="12">
    <source>
        <dbReference type="Pfam" id="PF01706"/>
    </source>
</evidence>
<dbReference type="GO" id="GO:0006935">
    <property type="term" value="P:chemotaxis"/>
    <property type="evidence" value="ECO:0007669"/>
    <property type="project" value="UniProtKB-KW"/>
</dbReference>
<evidence type="ECO:0000256" key="1">
    <source>
        <dbReference type="ARBA" id="ARBA00004117"/>
    </source>
</evidence>
<dbReference type="PANTHER" id="PTHR30534:SF0">
    <property type="entry name" value="FLAGELLAR MOTOR SWITCH PROTEIN FLIG"/>
    <property type="match status" value="1"/>
</dbReference>
<feature type="domain" description="Flagellar motor switch protein FliG C-terminal" evidence="12">
    <location>
        <begin position="241"/>
        <end position="348"/>
    </location>
</feature>
<evidence type="ECO:0000256" key="10">
    <source>
        <dbReference type="SAM" id="Coils"/>
    </source>
</evidence>
<dbReference type="AlphaFoldDB" id="A0A0B6WX62"/>
<evidence type="ECO:0000256" key="11">
    <source>
        <dbReference type="SAM" id="MobiDB-lite"/>
    </source>
</evidence>
<keyword evidence="8" id="KW-0472">Membrane</keyword>
<feature type="domain" description="Flagellar motor switch protein FliG N-terminal" evidence="14">
    <location>
        <begin position="28"/>
        <end position="127"/>
    </location>
</feature>
<dbReference type="InterPro" id="IPR000090">
    <property type="entry name" value="Flg_Motor_Flig"/>
</dbReference>
<evidence type="ECO:0000256" key="2">
    <source>
        <dbReference type="ARBA" id="ARBA00004413"/>
    </source>
</evidence>
<comment type="similarity">
    <text evidence="3">Belongs to the FliG family.</text>
</comment>
<feature type="coiled-coil region" evidence="10">
    <location>
        <begin position="233"/>
        <end position="260"/>
    </location>
</feature>
<feature type="domain" description="Flagellar motor switch protein FliG middle" evidence="13">
    <location>
        <begin position="139"/>
        <end position="211"/>
    </location>
</feature>
<dbReference type="InterPro" id="IPR023087">
    <property type="entry name" value="Flg_Motor_Flig_C"/>
</dbReference>
<reference evidence="15 16" key="2">
    <citation type="submission" date="2015-01" db="EMBL/GenBank/DDBJ databases">
        <title>Complete genome sequence of Pyrinomonas methylaliphatogenes type strain K22T.</title>
        <authorList>
            <person name="Lee K.C.Y."/>
            <person name="Power J.F."/>
            <person name="Dunfield P.F."/>
            <person name="Morgan X.C."/>
            <person name="Huttenhower C."/>
            <person name="Stott M.B."/>
        </authorList>
    </citation>
    <scope>NUCLEOTIDE SEQUENCE [LARGE SCALE GENOMIC DNA]</scope>
    <source>
        <strain evidence="15 16">K22</strain>
    </source>
</reference>
<dbReference type="GO" id="GO:0005886">
    <property type="term" value="C:plasma membrane"/>
    <property type="evidence" value="ECO:0007669"/>
    <property type="project" value="UniProtKB-SubCell"/>
</dbReference>
<dbReference type="Pfam" id="PF01706">
    <property type="entry name" value="FliG_C"/>
    <property type="match status" value="1"/>
</dbReference>
<keyword evidence="15" id="KW-0966">Cell projection</keyword>
<sequence>MQEMTATSATPARRAETLRAATQTAETISGARKAAILCVALGDEAASEIFKYLDEDEVQAISKELASINNIPSELANEIIEEFHQILTARTYVISGGVEYAKRLLIKAYGPEVARRLIDRITRSLESTVGFEALQKVDPQQLSKLFQNEHTQTIALVLAHLDASTAADTLQYLPESQRAEILLRMANLQPISQDVIRRVSVVLDQKLRSIGDYSRRAVGGIRPVAEICNRLDRDASRKILEDLEKTNAELALEIRNLMVTFDDLLLIDDVGIREILQRVDKRVLAMSLKGTSPEIQNRFFANMSSRAVEMLKEEMEYMGQVRVKDVSAAQREIVEIMRELDEKGIISLSGGAEEEYVS</sequence>
<evidence type="ECO:0000259" key="14">
    <source>
        <dbReference type="Pfam" id="PF14842"/>
    </source>
</evidence>
<proteinExistence type="inferred from homology"/>
<keyword evidence="6" id="KW-0145">Chemotaxis</keyword>